<feature type="transmembrane region" description="Helical" evidence="6">
    <location>
        <begin position="71"/>
        <end position="92"/>
    </location>
</feature>
<evidence type="ECO:0000313" key="8">
    <source>
        <dbReference type="EMBL" id="NDL63777.1"/>
    </source>
</evidence>
<feature type="transmembrane region" description="Helical" evidence="6">
    <location>
        <begin position="264"/>
        <end position="283"/>
    </location>
</feature>
<dbReference type="SUPFAM" id="SSF103473">
    <property type="entry name" value="MFS general substrate transporter"/>
    <property type="match status" value="1"/>
</dbReference>
<feature type="transmembrane region" description="Helical" evidence="6">
    <location>
        <begin position="354"/>
        <end position="376"/>
    </location>
</feature>
<feature type="transmembrane region" description="Helical" evidence="6">
    <location>
        <begin position="29"/>
        <end position="51"/>
    </location>
</feature>
<evidence type="ECO:0000256" key="3">
    <source>
        <dbReference type="ARBA" id="ARBA00022692"/>
    </source>
</evidence>
<dbReference type="GO" id="GO:0022857">
    <property type="term" value="F:transmembrane transporter activity"/>
    <property type="evidence" value="ECO:0007669"/>
    <property type="project" value="InterPro"/>
</dbReference>
<dbReference type="Proteomes" id="UP000461443">
    <property type="component" value="Unassembled WGS sequence"/>
</dbReference>
<dbReference type="PANTHER" id="PTHR43124:SF5">
    <property type="entry name" value="PURINE RIBONUCLEOSIDE EFFLUX PUMP NEPI"/>
    <property type="match status" value="1"/>
</dbReference>
<feature type="domain" description="Major facilitator superfamily (MFS) profile" evidence="7">
    <location>
        <begin position="34"/>
        <end position="408"/>
    </location>
</feature>
<organism evidence="8 9">
    <name type="scientific">Acerihabitans arboris</name>
    <dbReference type="NCBI Taxonomy" id="2691583"/>
    <lineage>
        <taxon>Bacteria</taxon>
        <taxon>Pseudomonadati</taxon>
        <taxon>Pseudomonadota</taxon>
        <taxon>Gammaproteobacteria</taxon>
        <taxon>Enterobacterales</taxon>
        <taxon>Pectobacteriaceae</taxon>
        <taxon>Acerihabitans</taxon>
    </lineage>
</organism>
<evidence type="ECO:0000256" key="2">
    <source>
        <dbReference type="ARBA" id="ARBA00022475"/>
    </source>
</evidence>
<dbReference type="GO" id="GO:0005886">
    <property type="term" value="C:plasma membrane"/>
    <property type="evidence" value="ECO:0007669"/>
    <property type="project" value="UniProtKB-SubCell"/>
</dbReference>
<feature type="transmembrane region" description="Helical" evidence="6">
    <location>
        <begin position="382"/>
        <end position="403"/>
    </location>
</feature>
<dbReference type="InterPro" id="IPR050189">
    <property type="entry name" value="MFS_Efflux_Transporters"/>
</dbReference>
<evidence type="ECO:0000259" key="7">
    <source>
        <dbReference type="PROSITE" id="PS50850"/>
    </source>
</evidence>
<dbReference type="Pfam" id="PF07690">
    <property type="entry name" value="MFS_1"/>
    <property type="match status" value="1"/>
</dbReference>
<reference evidence="8 9" key="2">
    <citation type="submission" date="2020-02" db="EMBL/GenBank/DDBJ databases">
        <title>The new genus of Enterobacteriales.</title>
        <authorList>
            <person name="Kim I.S."/>
        </authorList>
    </citation>
    <scope>NUCLEOTIDE SEQUENCE [LARGE SCALE GENOMIC DNA]</scope>
    <source>
        <strain evidence="8 9">SAP-6</strain>
    </source>
</reference>
<feature type="transmembrane region" description="Helical" evidence="6">
    <location>
        <begin position="320"/>
        <end position="342"/>
    </location>
</feature>
<dbReference type="CDD" id="cd17324">
    <property type="entry name" value="MFS_NepI_like"/>
    <property type="match status" value="1"/>
</dbReference>
<name>A0A845SKK7_9GAMM</name>
<dbReference type="InterPro" id="IPR020846">
    <property type="entry name" value="MFS_dom"/>
</dbReference>
<feature type="transmembrane region" description="Helical" evidence="6">
    <location>
        <begin position="129"/>
        <end position="147"/>
    </location>
</feature>
<gene>
    <name evidence="8" type="ORF">GRH90_13595</name>
</gene>
<feature type="transmembrane region" description="Helical" evidence="6">
    <location>
        <begin position="186"/>
        <end position="208"/>
    </location>
</feature>
<evidence type="ECO:0000313" key="9">
    <source>
        <dbReference type="Proteomes" id="UP000461443"/>
    </source>
</evidence>
<evidence type="ECO:0000256" key="4">
    <source>
        <dbReference type="ARBA" id="ARBA00022989"/>
    </source>
</evidence>
<comment type="subcellular location">
    <subcellularLocation>
        <location evidence="1">Cell membrane</location>
        <topology evidence="1">Multi-pass membrane protein</topology>
    </subcellularLocation>
</comment>
<dbReference type="InterPro" id="IPR036259">
    <property type="entry name" value="MFS_trans_sf"/>
</dbReference>
<keyword evidence="4 6" id="KW-1133">Transmembrane helix</keyword>
<dbReference type="RefSeq" id="WP_162366497.1">
    <property type="nucleotide sequence ID" value="NZ_WUBS01000009.1"/>
</dbReference>
<dbReference type="AlphaFoldDB" id="A0A845SKK7"/>
<feature type="transmembrane region" description="Helical" evidence="6">
    <location>
        <begin position="229"/>
        <end position="252"/>
    </location>
</feature>
<accession>A0A845SKK7</accession>
<dbReference type="PANTHER" id="PTHR43124">
    <property type="entry name" value="PURINE EFFLUX PUMP PBUE"/>
    <property type="match status" value="1"/>
</dbReference>
<keyword evidence="9" id="KW-1185">Reference proteome</keyword>
<keyword evidence="2" id="KW-1003">Cell membrane</keyword>
<comment type="caution">
    <text evidence="8">The sequence shown here is derived from an EMBL/GenBank/DDBJ whole genome shotgun (WGS) entry which is preliminary data.</text>
</comment>
<evidence type="ECO:0000256" key="6">
    <source>
        <dbReference type="SAM" id="Phobius"/>
    </source>
</evidence>
<dbReference type="EMBL" id="WUBS01000009">
    <property type="protein sequence ID" value="NDL63777.1"/>
    <property type="molecule type" value="Genomic_DNA"/>
</dbReference>
<evidence type="ECO:0000256" key="1">
    <source>
        <dbReference type="ARBA" id="ARBA00004651"/>
    </source>
</evidence>
<proteinExistence type="predicted"/>
<keyword evidence="3 6" id="KW-0812">Transmembrane</keyword>
<protein>
    <submittedName>
        <fullName evidence="8">MFS transporter</fullName>
    </submittedName>
</protein>
<reference evidence="8 9" key="1">
    <citation type="submission" date="2019-12" db="EMBL/GenBank/DDBJ databases">
        <authorList>
            <person name="Lee S.D."/>
        </authorList>
    </citation>
    <scope>NUCLEOTIDE SEQUENCE [LARGE SCALE GENOMIC DNA]</scope>
    <source>
        <strain evidence="8 9">SAP-6</strain>
    </source>
</reference>
<sequence length="412" mass="41951">MSEKSCTGDEIFACTTARATPRADNGRTVAAWSAVLSLSLGVFALVTAEFLPASLLTPVAADLGISDGTAGQAVTATALVAALAGPLVVIGTGKVDRRLVVWGLSLLLVLSNLLAAVAATIWVLIAARVLLGIALGGVWSLAAALALRLVPARLLPRAMMIIFTGVSAATVCAPALGAYLGDIMGWRATFLAAAAIGIAALLAQLATLPRLPPGDVPSLATFGLLLRRPGIRIGLLTVMFVISGHFAGFTYVRPFLEQVPRFDVRMISMVLLAFGIGGFFGNLAGGFIAERSASIAVALAAILLSIMAFLLLFFGSAASLAFAATATWGFAFGALPVSFQTWNTQAAPDHAETAGALLVTTFQIAISLGAVAGGLLVDGLGAPGAIAYSALAVLAGGVIMLAIGRRSERRPG</sequence>
<dbReference type="InterPro" id="IPR011701">
    <property type="entry name" value="MFS"/>
</dbReference>
<evidence type="ECO:0000256" key="5">
    <source>
        <dbReference type="ARBA" id="ARBA00023136"/>
    </source>
</evidence>
<dbReference type="PROSITE" id="PS50850">
    <property type="entry name" value="MFS"/>
    <property type="match status" value="1"/>
</dbReference>
<feature type="transmembrane region" description="Helical" evidence="6">
    <location>
        <begin position="159"/>
        <end position="180"/>
    </location>
</feature>
<keyword evidence="5 6" id="KW-0472">Membrane</keyword>
<feature type="transmembrane region" description="Helical" evidence="6">
    <location>
        <begin position="99"/>
        <end position="123"/>
    </location>
</feature>
<feature type="transmembrane region" description="Helical" evidence="6">
    <location>
        <begin position="295"/>
        <end position="314"/>
    </location>
</feature>
<dbReference type="Gene3D" id="1.20.1250.20">
    <property type="entry name" value="MFS general substrate transporter like domains"/>
    <property type="match status" value="1"/>
</dbReference>